<dbReference type="SUPFAM" id="SSF51261">
    <property type="entry name" value="Duplicated hybrid motif"/>
    <property type="match status" value="1"/>
</dbReference>
<reference evidence="5" key="1">
    <citation type="submission" date="2017-06" db="EMBL/GenBank/DDBJ databases">
        <title>Capnocytophaga spp. assemblies.</title>
        <authorList>
            <person name="Gulvik C.A."/>
        </authorList>
    </citation>
    <scope>NUCLEOTIDE SEQUENCE [LARGE SCALE GENOMIC DNA]</scope>
    <source>
        <strain evidence="5">H6253</strain>
    </source>
</reference>
<dbReference type="Gene3D" id="2.70.70.10">
    <property type="entry name" value="Glucose Permease (Domain IIA)"/>
    <property type="match status" value="1"/>
</dbReference>
<dbReference type="EMBL" id="CP022384">
    <property type="protein sequence ID" value="ATA81694.1"/>
    <property type="molecule type" value="Genomic_DNA"/>
</dbReference>
<protein>
    <submittedName>
        <fullName evidence="4">Peptidase M23</fullName>
    </submittedName>
</protein>
<dbReference type="Proteomes" id="UP000217276">
    <property type="component" value="Chromosome"/>
</dbReference>
<organism evidence="4 5">
    <name type="scientific">Capnocytophaga leadbetteri</name>
    <dbReference type="NCBI Taxonomy" id="327575"/>
    <lineage>
        <taxon>Bacteria</taxon>
        <taxon>Pseudomonadati</taxon>
        <taxon>Bacteroidota</taxon>
        <taxon>Flavobacteriia</taxon>
        <taxon>Flavobacteriales</taxon>
        <taxon>Flavobacteriaceae</taxon>
        <taxon>Capnocytophaga</taxon>
    </lineage>
</organism>
<proteinExistence type="predicted"/>
<dbReference type="Gene3D" id="6.10.250.3150">
    <property type="match status" value="1"/>
</dbReference>
<dbReference type="InterPro" id="IPR011055">
    <property type="entry name" value="Dup_hybrid_motif"/>
</dbReference>
<feature type="coiled-coil region" evidence="1">
    <location>
        <begin position="24"/>
        <end position="107"/>
    </location>
</feature>
<feature type="domain" description="M23ase beta-sheet core" evidence="3">
    <location>
        <begin position="325"/>
        <end position="417"/>
    </location>
</feature>
<dbReference type="InterPro" id="IPR016047">
    <property type="entry name" value="M23ase_b-sheet_dom"/>
</dbReference>
<feature type="coiled-coil region" evidence="1">
    <location>
        <begin position="158"/>
        <end position="238"/>
    </location>
</feature>
<dbReference type="AlphaFoldDB" id="A0A250F999"/>
<evidence type="ECO:0000313" key="5">
    <source>
        <dbReference type="Proteomes" id="UP000217276"/>
    </source>
</evidence>
<evidence type="ECO:0000256" key="1">
    <source>
        <dbReference type="SAM" id="Coils"/>
    </source>
</evidence>
<evidence type="ECO:0000259" key="3">
    <source>
        <dbReference type="Pfam" id="PF01551"/>
    </source>
</evidence>
<dbReference type="RefSeq" id="WP_095913666.1">
    <property type="nucleotide sequence ID" value="NZ_CAUUPF010000003.1"/>
</dbReference>
<evidence type="ECO:0000256" key="2">
    <source>
        <dbReference type="SAM" id="MobiDB-lite"/>
    </source>
</evidence>
<keyword evidence="1" id="KW-0175">Coiled coil</keyword>
<sequence>MKFIFKLILLFLFVPLLGIGQTKQKDLEQRKKALLEQIKQMSVLRQQQSQQRKSTIQQIEEANEKILIRTRLIQINQQQANLLSKEIADNEDQLRNLKKELIYHKDEYAKIIVQSYRSKSAQNRLLFLLSSESFSQAYKRLSYMKQYANYRKEQVGFIQAKTDKIKSLNDTLVAQRNEKNQVLDEQRREQATLQQEKRELEQLAASIREVERSYESQIREKQKQANAIDREIQRLIRLAIIEANKREQKNNASGVNATSSGMVTTTPPSADNTAEVTFVLTPESRKVADSFEANKGNLIWPVAKGYKAQGFGVYYDPVYPELQHYNNGVTIATEKGAEARCVFEGEVSAIQSIPGSNKVVQVRHGNYITIYYNLIDVYVRKGDKVKAKDPLGKIFTNANGKTEMKFFLYKNTTRLNPEFWIHKM</sequence>
<dbReference type="KEGG" id="clk:CGC53_04685"/>
<feature type="region of interest" description="Disordered" evidence="2">
    <location>
        <begin position="251"/>
        <end position="270"/>
    </location>
</feature>
<name>A0A250F999_9FLAO</name>
<gene>
    <name evidence="4" type="ORF">CGC53_04685</name>
</gene>
<dbReference type="CDD" id="cd12797">
    <property type="entry name" value="M23_peptidase"/>
    <property type="match status" value="1"/>
</dbReference>
<evidence type="ECO:0000313" key="4">
    <source>
        <dbReference type="EMBL" id="ATA81694.1"/>
    </source>
</evidence>
<keyword evidence="5" id="KW-1185">Reference proteome</keyword>
<accession>A0A250F999</accession>
<dbReference type="Pfam" id="PF01551">
    <property type="entry name" value="Peptidase_M23"/>
    <property type="match status" value="1"/>
</dbReference>